<proteinExistence type="predicted"/>
<name>A0A8D8CBB1_CULPI</name>
<dbReference type="EMBL" id="HBUE01116563">
    <property type="protein sequence ID" value="CAG6490610.1"/>
    <property type="molecule type" value="Transcribed_RNA"/>
</dbReference>
<reference evidence="1" key="1">
    <citation type="submission" date="2021-05" db="EMBL/GenBank/DDBJ databases">
        <authorList>
            <person name="Alioto T."/>
            <person name="Alioto T."/>
            <person name="Gomez Garrido J."/>
        </authorList>
    </citation>
    <scope>NUCLEOTIDE SEQUENCE</scope>
</reference>
<evidence type="ECO:0000313" key="1">
    <source>
        <dbReference type="EMBL" id="CAG6490610.1"/>
    </source>
</evidence>
<sequence>MFPLEPGAHEATDRTLAALFAALFLTRCQSRKAKRVACYLTISIQILEVHVPVVEGVTPTHQVEDHLRVVQTRTLFSADRLATISPKSRIAASMQGRPRNTILPTNS</sequence>
<protein>
    <submittedName>
        <fullName evidence="1">(northern house mosquito) hypothetical protein</fullName>
    </submittedName>
</protein>
<organism evidence="1">
    <name type="scientific">Culex pipiens</name>
    <name type="common">House mosquito</name>
    <dbReference type="NCBI Taxonomy" id="7175"/>
    <lineage>
        <taxon>Eukaryota</taxon>
        <taxon>Metazoa</taxon>
        <taxon>Ecdysozoa</taxon>
        <taxon>Arthropoda</taxon>
        <taxon>Hexapoda</taxon>
        <taxon>Insecta</taxon>
        <taxon>Pterygota</taxon>
        <taxon>Neoptera</taxon>
        <taxon>Endopterygota</taxon>
        <taxon>Diptera</taxon>
        <taxon>Nematocera</taxon>
        <taxon>Culicoidea</taxon>
        <taxon>Culicidae</taxon>
        <taxon>Culicinae</taxon>
        <taxon>Culicini</taxon>
        <taxon>Culex</taxon>
        <taxon>Culex</taxon>
    </lineage>
</organism>
<dbReference type="AlphaFoldDB" id="A0A8D8CBB1"/>
<accession>A0A8D8CBB1</accession>